<dbReference type="RefSeq" id="WP_189531308.1">
    <property type="nucleotide sequence ID" value="NZ_BMYX01000002.1"/>
</dbReference>
<sequence>MFAINENFSKISANGVETALRFAQISLDGTERLVKLQLELSKQTLEDQVKVTRELTTAKDPQEALLKVNALSGQSAEKAVSHSRELYEIVSNTQASLTRLAEEQLGQFNKALIGSLDNLSQNAPAGSDTFLNAFKSSFAASAAALNTLQRAAQQVAEFADTNVKAATSATAEAVKGSRRNASAS</sequence>
<reference evidence="2" key="1">
    <citation type="journal article" date="2014" name="Int. J. Syst. Evol. Microbiol.">
        <title>Complete genome sequence of Corynebacterium casei LMG S-19264T (=DSM 44701T), isolated from a smear-ripened cheese.</title>
        <authorList>
            <consortium name="US DOE Joint Genome Institute (JGI-PGF)"/>
            <person name="Walter F."/>
            <person name="Albersmeier A."/>
            <person name="Kalinowski J."/>
            <person name="Ruckert C."/>
        </authorList>
    </citation>
    <scope>NUCLEOTIDE SEQUENCE</scope>
    <source>
        <strain evidence="2">KCTC 32182</strain>
    </source>
</reference>
<comment type="caution">
    <text evidence="2">The sequence shown here is derived from an EMBL/GenBank/DDBJ whole genome shotgun (WGS) entry which is preliminary data.</text>
</comment>
<dbReference type="NCBIfam" id="TIGR01841">
    <property type="entry name" value="phasin"/>
    <property type="match status" value="1"/>
</dbReference>
<proteinExistence type="predicted"/>
<dbReference type="InterPro" id="IPR018968">
    <property type="entry name" value="Phasin"/>
</dbReference>
<feature type="domain" description="Phasin" evidence="1">
    <location>
        <begin position="6"/>
        <end position="104"/>
    </location>
</feature>
<dbReference type="Pfam" id="PF09361">
    <property type="entry name" value="Phasin_2"/>
    <property type="match status" value="1"/>
</dbReference>
<dbReference type="EMBL" id="BMYX01000002">
    <property type="protein sequence ID" value="GGY07214.1"/>
    <property type="molecule type" value="Genomic_DNA"/>
</dbReference>
<protein>
    <submittedName>
        <fullName evidence="2">Phasin family protein</fullName>
    </submittedName>
</protein>
<reference evidence="2" key="2">
    <citation type="submission" date="2020-09" db="EMBL/GenBank/DDBJ databases">
        <authorList>
            <person name="Sun Q."/>
            <person name="Kim S."/>
        </authorList>
    </citation>
    <scope>NUCLEOTIDE SEQUENCE</scope>
    <source>
        <strain evidence="2">KCTC 32182</strain>
    </source>
</reference>
<name>A0A918U809_9NEIS</name>
<dbReference type="Proteomes" id="UP000645257">
    <property type="component" value="Unassembled WGS sequence"/>
</dbReference>
<gene>
    <name evidence="2" type="ORF">GCM10011289_07290</name>
</gene>
<keyword evidence="3" id="KW-1185">Reference proteome</keyword>
<dbReference type="InterPro" id="IPR010127">
    <property type="entry name" value="Phasin_subfam-1"/>
</dbReference>
<dbReference type="AlphaFoldDB" id="A0A918U809"/>
<organism evidence="2 3">
    <name type="scientific">Paludibacterium paludis</name>
    <dbReference type="NCBI Taxonomy" id="1225769"/>
    <lineage>
        <taxon>Bacteria</taxon>
        <taxon>Pseudomonadati</taxon>
        <taxon>Pseudomonadota</taxon>
        <taxon>Betaproteobacteria</taxon>
        <taxon>Neisseriales</taxon>
        <taxon>Chromobacteriaceae</taxon>
        <taxon>Paludibacterium</taxon>
    </lineage>
</organism>
<accession>A0A918U809</accession>
<evidence type="ECO:0000313" key="3">
    <source>
        <dbReference type="Proteomes" id="UP000645257"/>
    </source>
</evidence>
<evidence type="ECO:0000313" key="2">
    <source>
        <dbReference type="EMBL" id="GGY07214.1"/>
    </source>
</evidence>
<evidence type="ECO:0000259" key="1">
    <source>
        <dbReference type="Pfam" id="PF09361"/>
    </source>
</evidence>